<accession>A0AAD5S322</accession>
<protein>
    <submittedName>
        <fullName evidence="1">Uncharacterized protein</fullName>
    </submittedName>
</protein>
<name>A0AAD5S322_9FUNG</name>
<evidence type="ECO:0000313" key="1">
    <source>
        <dbReference type="EMBL" id="KAJ3039794.1"/>
    </source>
</evidence>
<organism evidence="1 2">
    <name type="scientific">Rhizophlyctis rosea</name>
    <dbReference type="NCBI Taxonomy" id="64517"/>
    <lineage>
        <taxon>Eukaryota</taxon>
        <taxon>Fungi</taxon>
        <taxon>Fungi incertae sedis</taxon>
        <taxon>Chytridiomycota</taxon>
        <taxon>Chytridiomycota incertae sedis</taxon>
        <taxon>Chytridiomycetes</taxon>
        <taxon>Rhizophlyctidales</taxon>
        <taxon>Rhizophlyctidaceae</taxon>
        <taxon>Rhizophlyctis</taxon>
    </lineage>
</organism>
<keyword evidence="2" id="KW-1185">Reference proteome</keyword>
<gene>
    <name evidence="1" type="ORF">HK097_002735</name>
</gene>
<dbReference type="Proteomes" id="UP001212841">
    <property type="component" value="Unassembled WGS sequence"/>
</dbReference>
<comment type="caution">
    <text evidence="1">The sequence shown here is derived from an EMBL/GenBank/DDBJ whole genome shotgun (WGS) entry which is preliminary data.</text>
</comment>
<proteinExistence type="predicted"/>
<sequence>MSDRPNPLKATRFVVELCQQALATSFQTLYQLHAITIHERFLRKQQAEKLIATWATCDLFLKLFPSENEEVGREQTLEFVKSLSGKVNACVEEVSEYESLEVLERCGRFESFPEAFWPLPKQETEQASNARPPLPELVVDQIVGLSEHFLLEARVSGFLRLERSNTA</sequence>
<dbReference type="EMBL" id="JADGJD010001605">
    <property type="protein sequence ID" value="KAJ3039794.1"/>
    <property type="molecule type" value="Genomic_DNA"/>
</dbReference>
<dbReference type="AlphaFoldDB" id="A0AAD5S322"/>
<evidence type="ECO:0000313" key="2">
    <source>
        <dbReference type="Proteomes" id="UP001212841"/>
    </source>
</evidence>
<reference evidence="1" key="1">
    <citation type="submission" date="2020-05" db="EMBL/GenBank/DDBJ databases">
        <title>Phylogenomic resolution of chytrid fungi.</title>
        <authorList>
            <person name="Stajich J.E."/>
            <person name="Amses K."/>
            <person name="Simmons R."/>
            <person name="Seto K."/>
            <person name="Myers J."/>
            <person name="Bonds A."/>
            <person name="Quandt C.A."/>
            <person name="Barry K."/>
            <person name="Liu P."/>
            <person name="Grigoriev I."/>
            <person name="Longcore J.E."/>
            <person name="James T.Y."/>
        </authorList>
    </citation>
    <scope>NUCLEOTIDE SEQUENCE</scope>
    <source>
        <strain evidence="1">JEL0318</strain>
    </source>
</reference>